<keyword evidence="2" id="KW-0472">Membrane</keyword>
<proteinExistence type="predicted"/>
<dbReference type="PANTHER" id="PTHR15907">
    <property type="entry name" value="DUF614 FAMILY PROTEIN-RELATED"/>
    <property type="match status" value="1"/>
</dbReference>
<dbReference type="GeneID" id="116192664"/>
<dbReference type="InterPro" id="IPR006461">
    <property type="entry name" value="PLAC_motif_containing"/>
</dbReference>
<evidence type="ECO:0000313" key="3">
    <source>
        <dbReference type="Proteomes" id="UP000515151"/>
    </source>
</evidence>
<protein>
    <submittedName>
        <fullName evidence="4">Protein PLANT CADMIUM RESISTANCE 8-like</fullName>
    </submittedName>
</protein>
<evidence type="ECO:0000313" key="4">
    <source>
        <dbReference type="RefSeq" id="XP_031377132.1"/>
    </source>
</evidence>
<keyword evidence="3" id="KW-1185">Reference proteome</keyword>
<dbReference type="NCBIfam" id="TIGR01571">
    <property type="entry name" value="A_thal_Cys_rich"/>
    <property type="match status" value="1"/>
</dbReference>
<keyword evidence="2" id="KW-1133">Transmembrane helix</keyword>
<sequence length="370" mass="40604">MGRLEPTEPSTFPNHQQDMSSRAPPLPLLVAPNHKNDPTSPVTTSPPSTHQHDRSIHDDRPQGASPPPGPPSPHQPSLNTTVTIHDDQPESSSPPSPKPTSPPPQHDGIDQSTQTVPSHPLVLPETTRLGPLPDNQIVLYSPSLPPEPRQQQVKGHRDEINIESMPAVQFPLRGPAPHELPVNNQMVPADQPPPQANPQMVAVPQVLPNGTVKHQQPQKGQPQVIIVPFVGVPWTSGLFDCCQHPRNAIITTVAPCVTFGQIAEILDNGSTSCLTGALLYFFLFLVLCHWNVGVRYRRRMRGAFQLAETPVTDKIAHTLFPLCALCQEFRELNDRGYDPFLGYQGVIAGIVHDQKQQLTMNAPPNQSMNR</sequence>
<feature type="region of interest" description="Disordered" evidence="1">
    <location>
        <begin position="1"/>
        <end position="151"/>
    </location>
</feature>
<organism evidence="3 4">
    <name type="scientific">Punica granatum</name>
    <name type="common">Pomegranate</name>
    <dbReference type="NCBI Taxonomy" id="22663"/>
    <lineage>
        <taxon>Eukaryota</taxon>
        <taxon>Viridiplantae</taxon>
        <taxon>Streptophyta</taxon>
        <taxon>Embryophyta</taxon>
        <taxon>Tracheophyta</taxon>
        <taxon>Spermatophyta</taxon>
        <taxon>Magnoliopsida</taxon>
        <taxon>eudicotyledons</taxon>
        <taxon>Gunneridae</taxon>
        <taxon>Pentapetalae</taxon>
        <taxon>rosids</taxon>
        <taxon>malvids</taxon>
        <taxon>Myrtales</taxon>
        <taxon>Lythraceae</taxon>
        <taxon>Punica</taxon>
    </lineage>
</organism>
<dbReference type="OrthoDB" id="1045822at2759"/>
<evidence type="ECO:0000256" key="1">
    <source>
        <dbReference type="SAM" id="MobiDB-lite"/>
    </source>
</evidence>
<reference evidence="3" key="1">
    <citation type="journal article" date="2020" name="Plant Biotechnol. J.">
        <title>The pomegranate (Punica granatum L.) draft genome dissects genetic divergence between soft- and hard-seeded cultivars.</title>
        <authorList>
            <person name="Luo X."/>
            <person name="Li H."/>
            <person name="Wu Z."/>
            <person name="Yao W."/>
            <person name="Zhao P."/>
            <person name="Cao D."/>
            <person name="Yu H."/>
            <person name="Li K."/>
            <person name="Poudel K."/>
            <person name="Zhao D."/>
            <person name="Zhang F."/>
            <person name="Xia X."/>
            <person name="Chen L."/>
            <person name="Wang Q."/>
            <person name="Jing D."/>
            <person name="Cao S."/>
        </authorList>
    </citation>
    <scope>NUCLEOTIDE SEQUENCE [LARGE SCALE GENOMIC DNA]</scope>
    <source>
        <strain evidence="3">cv. Tunisia</strain>
    </source>
</reference>
<feature type="compositionally biased region" description="Low complexity" evidence="1">
    <location>
        <begin position="38"/>
        <end position="49"/>
    </location>
</feature>
<dbReference type="AlphaFoldDB" id="A0A6P8C100"/>
<dbReference type="Proteomes" id="UP000515151">
    <property type="component" value="Chromosome 1"/>
</dbReference>
<feature type="compositionally biased region" description="Polar residues" evidence="1">
    <location>
        <begin position="8"/>
        <end position="20"/>
    </location>
</feature>
<evidence type="ECO:0000256" key="2">
    <source>
        <dbReference type="SAM" id="Phobius"/>
    </source>
</evidence>
<feature type="compositionally biased region" description="Basic and acidic residues" evidence="1">
    <location>
        <begin position="50"/>
        <end position="61"/>
    </location>
</feature>
<dbReference type="Pfam" id="PF04749">
    <property type="entry name" value="PLAC8"/>
    <property type="match status" value="1"/>
</dbReference>
<name>A0A6P8C100_PUNGR</name>
<accession>A0A6P8C100</accession>
<keyword evidence="2" id="KW-0812">Transmembrane</keyword>
<reference evidence="4" key="2">
    <citation type="submission" date="2025-08" db="UniProtKB">
        <authorList>
            <consortium name="RefSeq"/>
        </authorList>
    </citation>
    <scope>IDENTIFICATION</scope>
    <source>
        <tissue evidence="4">Leaf</tissue>
    </source>
</reference>
<feature type="compositionally biased region" description="Pro residues" evidence="1">
    <location>
        <begin position="64"/>
        <end position="74"/>
    </location>
</feature>
<gene>
    <name evidence="4" type="primary">LOC116192664</name>
</gene>
<feature type="compositionally biased region" description="Pro residues" evidence="1">
    <location>
        <begin position="92"/>
        <end position="105"/>
    </location>
</feature>
<feature type="transmembrane region" description="Helical" evidence="2">
    <location>
        <begin position="274"/>
        <end position="292"/>
    </location>
</feature>
<dbReference type="RefSeq" id="XP_031377132.1">
    <property type="nucleotide sequence ID" value="XM_031521272.1"/>
</dbReference>